<keyword evidence="3 6" id="KW-0812">Transmembrane</keyword>
<evidence type="ECO:0000256" key="5">
    <source>
        <dbReference type="ARBA" id="ARBA00023136"/>
    </source>
</evidence>
<dbReference type="InterPro" id="IPR050475">
    <property type="entry name" value="Prenyltransferase_related"/>
</dbReference>
<accession>A0A1Y3YHG5</accession>
<dbReference type="PANTHER" id="PTHR42723:SF1">
    <property type="entry name" value="CHLOROPHYLL SYNTHASE, CHLOROPLASTIC"/>
    <property type="match status" value="1"/>
</dbReference>
<reference evidence="7" key="2">
    <citation type="submission" date="2023-01" db="EMBL/GenBank/DDBJ databases">
        <title>Human gut microbiome strain richness.</title>
        <authorList>
            <person name="Chen-Liaw A."/>
        </authorList>
    </citation>
    <scope>NUCLEOTIDE SEQUENCE</scope>
    <source>
        <strain evidence="7">RTP21484st1_B7_RTP21484_190118</strain>
    </source>
</reference>
<keyword evidence="5 6" id="KW-0472">Membrane</keyword>
<protein>
    <submittedName>
        <fullName evidence="7">Geranylgeranylglycerol-phosphate geranylgeranyltransferase</fullName>
    </submittedName>
    <submittedName>
        <fullName evidence="8">Prenyltransferase</fullName>
    </submittedName>
</protein>
<feature type="transmembrane region" description="Helical" evidence="6">
    <location>
        <begin position="115"/>
        <end position="132"/>
    </location>
</feature>
<name>A0A1Y3YHG5_9BACT</name>
<dbReference type="InterPro" id="IPR044878">
    <property type="entry name" value="UbiA_sf"/>
</dbReference>
<dbReference type="Proteomes" id="UP001212263">
    <property type="component" value="Unassembled WGS sequence"/>
</dbReference>
<feature type="transmembrane region" description="Helical" evidence="6">
    <location>
        <begin position="292"/>
        <end position="316"/>
    </location>
</feature>
<feature type="transmembrane region" description="Helical" evidence="6">
    <location>
        <begin position="258"/>
        <end position="280"/>
    </location>
</feature>
<reference evidence="8 9" key="1">
    <citation type="submission" date="2018-08" db="EMBL/GenBank/DDBJ databases">
        <title>A genome reference for cultivated species of the human gut microbiota.</title>
        <authorList>
            <person name="Zou Y."/>
            <person name="Xue W."/>
            <person name="Luo G."/>
        </authorList>
    </citation>
    <scope>NUCLEOTIDE SEQUENCE [LARGE SCALE GENOMIC DNA]</scope>
    <source>
        <strain evidence="8 9">AF16-14</strain>
    </source>
</reference>
<dbReference type="Gene3D" id="1.10.357.140">
    <property type="entry name" value="UbiA prenyltransferase"/>
    <property type="match status" value="1"/>
</dbReference>
<feature type="transmembrane region" description="Helical" evidence="6">
    <location>
        <begin position="139"/>
        <end position="161"/>
    </location>
</feature>
<keyword evidence="2" id="KW-1003">Cell membrane</keyword>
<dbReference type="CDD" id="cd13961">
    <property type="entry name" value="PT_UbiA_DGGGPS"/>
    <property type="match status" value="1"/>
</dbReference>
<dbReference type="PANTHER" id="PTHR42723">
    <property type="entry name" value="CHLOROPHYLL SYNTHASE"/>
    <property type="match status" value="1"/>
</dbReference>
<comment type="caution">
    <text evidence="8">The sequence shown here is derived from an EMBL/GenBank/DDBJ whole genome shotgun (WGS) entry which is preliminary data.</text>
</comment>
<dbReference type="InterPro" id="IPR000537">
    <property type="entry name" value="UbiA_prenyltransferase"/>
</dbReference>
<evidence type="ECO:0000313" key="9">
    <source>
        <dbReference type="Proteomes" id="UP000284243"/>
    </source>
</evidence>
<evidence type="ECO:0000256" key="1">
    <source>
        <dbReference type="ARBA" id="ARBA00004141"/>
    </source>
</evidence>
<comment type="subcellular location">
    <subcellularLocation>
        <location evidence="1">Membrane</location>
        <topology evidence="1">Multi-pass membrane protein</topology>
    </subcellularLocation>
</comment>
<sequence length="317" mass="35896">MYEILRLIRIRTIAFAALTMYAMRYLVIRPMLDINGLALQMTGWAFFLLVVAVCCLISGAYVINDYFDTKSDRISGIKKVVVGKSISRRVAISLHTVLNLFAVSIAFYLGFAVGVWKIGILFLLVSGILWFYSSTYKKYFLTGNLLVGILASLIPISAIVYEIPLLNMAYAELLIETGTNFLYMFDWVFGFAWFIFLNTLMYEINKDIYTVEGDRENGNHTIPVKLGIRAAEGIITALAGVAMISAVLAYFVEFSASLAILIYIIFALLLPYGIYIISILSGKRKRRFQLWLIRLIMVLCLGVSVFLRHFFFLIFAD</sequence>
<dbReference type="Proteomes" id="UP000284243">
    <property type="component" value="Unassembled WGS sequence"/>
</dbReference>
<dbReference type="GO" id="GO:0016765">
    <property type="term" value="F:transferase activity, transferring alkyl or aryl (other than methyl) groups"/>
    <property type="evidence" value="ECO:0007669"/>
    <property type="project" value="InterPro"/>
</dbReference>
<keyword evidence="4 6" id="KW-1133">Transmembrane helix</keyword>
<proteinExistence type="predicted"/>
<evidence type="ECO:0000256" key="3">
    <source>
        <dbReference type="ARBA" id="ARBA00022692"/>
    </source>
</evidence>
<keyword evidence="8" id="KW-0808">Transferase</keyword>
<evidence type="ECO:0000256" key="4">
    <source>
        <dbReference type="ARBA" id="ARBA00022989"/>
    </source>
</evidence>
<dbReference type="EMBL" id="JAQMRD010000024">
    <property type="protein sequence ID" value="MDB9224393.1"/>
    <property type="molecule type" value="Genomic_DNA"/>
</dbReference>
<dbReference type="AlphaFoldDB" id="A0A1Y3YHG5"/>
<evidence type="ECO:0000313" key="7">
    <source>
        <dbReference type="EMBL" id="MDB9224393.1"/>
    </source>
</evidence>
<feature type="transmembrane region" description="Helical" evidence="6">
    <location>
        <begin position="88"/>
        <end position="109"/>
    </location>
</feature>
<feature type="transmembrane region" description="Helical" evidence="6">
    <location>
        <begin position="44"/>
        <end position="67"/>
    </location>
</feature>
<evidence type="ECO:0000256" key="6">
    <source>
        <dbReference type="SAM" id="Phobius"/>
    </source>
</evidence>
<dbReference type="EMBL" id="QRYC01000001">
    <property type="protein sequence ID" value="RGU58966.1"/>
    <property type="molecule type" value="Genomic_DNA"/>
</dbReference>
<feature type="transmembrane region" description="Helical" evidence="6">
    <location>
        <begin position="12"/>
        <end position="32"/>
    </location>
</feature>
<organism evidence="8 9">
    <name type="scientific">Odoribacter splanchnicus</name>
    <dbReference type="NCBI Taxonomy" id="28118"/>
    <lineage>
        <taxon>Bacteria</taxon>
        <taxon>Pseudomonadati</taxon>
        <taxon>Bacteroidota</taxon>
        <taxon>Bacteroidia</taxon>
        <taxon>Bacteroidales</taxon>
        <taxon>Odoribacteraceae</taxon>
        <taxon>Odoribacter</taxon>
    </lineage>
</organism>
<dbReference type="Gene3D" id="1.20.120.1780">
    <property type="entry name" value="UbiA prenyltransferase"/>
    <property type="match status" value="1"/>
</dbReference>
<evidence type="ECO:0000256" key="2">
    <source>
        <dbReference type="ARBA" id="ARBA00022475"/>
    </source>
</evidence>
<dbReference type="RefSeq" id="WP_022160886.1">
    <property type="nucleotide sequence ID" value="NZ_CABJFF010000006.1"/>
</dbReference>
<gene>
    <name evidence="8" type="ORF">DWW57_00785</name>
    <name evidence="7" type="ORF">PN645_15495</name>
</gene>
<dbReference type="Pfam" id="PF01040">
    <property type="entry name" value="UbiA"/>
    <property type="match status" value="1"/>
</dbReference>
<feature type="transmembrane region" description="Helical" evidence="6">
    <location>
        <begin position="181"/>
        <end position="200"/>
    </location>
</feature>
<dbReference type="GO" id="GO:0016020">
    <property type="term" value="C:membrane"/>
    <property type="evidence" value="ECO:0007669"/>
    <property type="project" value="UniProtKB-SubCell"/>
</dbReference>
<feature type="transmembrane region" description="Helical" evidence="6">
    <location>
        <begin position="233"/>
        <end position="252"/>
    </location>
</feature>
<evidence type="ECO:0000313" key="8">
    <source>
        <dbReference type="EMBL" id="RGU58966.1"/>
    </source>
</evidence>